<gene>
    <name evidence="7" type="ORF">CUNI_LOCUS3019</name>
</gene>
<evidence type="ECO:0000256" key="6">
    <source>
        <dbReference type="SAM" id="MobiDB-lite"/>
    </source>
</evidence>
<organism evidence="7 8">
    <name type="scientific">Candidula unifasciata</name>
    <dbReference type="NCBI Taxonomy" id="100452"/>
    <lineage>
        <taxon>Eukaryota</taxon>
        <taxon>Metazoa</taxon>
        <taxon>Spiralia</taxon>
        <taxon>Lophotrochozoa</taxon>
        <taxon>Mollusca</taxon>
        <taxon>Gastropoda</taxon>
        <taxon>Heterobranchia</taxon>
        <taxon>Euthyneura</taxon>
        <taxon>Panpulmonata</taxon>
        <taxon>Eupulmonata</taxon>
        <taxon>Stylommatophora</taxon>
        <taxon>Helicina</taxon>
        <taxon>Helicoidea</taxon>
        <taxon>Geomitridae</taxon>
        <taxon>Candidula</taxon>
    </lineage>
</organism>
<evidence type="ECO:0000256" key="1">
    <source>
        <dbReference type="ARBA" id="ARBA00004123"/>
    </source>
</evidence>
<evidence type="ECO:0000256" key="5">
    <source>
        <dbReference type="ARBA" id="ARBA00023242"/>
    </source>
</evidence>
<accession>A0A8S3YQ84</accession>
<evidence type="ECO:0000313" key="7">
    <source>
        <dbReference type="EMBL" id="CAG5117461.1"/>
    </source>
</evidence>
<dbReference type="AlphaFoldDB" id="A0A8S3YQ84"/>
<name>A0A8S3YQ84_9EUPU</name>
<dbReference type="Proteomes" id="UP000678393">
    <property type="component" value="Unassembled WGS sequence"/>
</dbReference>
<dbReference type="GO" id="GO:0035497">
    <property type="term" value="F:cAMP response element binding"/>
    <property type="evidence" value="ECO:0007669"/>
    <property type="project" value="TreeGrafter"/>
</dbReference>
<evidence type="ECO:0000256" key="3">
    <source>
        <dbReference type="ARBA" id="ARBA00023125"/>
    </source>
</evidence>
<evidence type="ECO:0000256" key="4">
    <source>
        <dbReference type="ARBA" id="ARBA00023163"/>
    </source>
</evidence>
<comment type="caution">
    <text evidence="7">The sequence shown here is derived from an EMBL/GenBank/DDBJ whole genome shotgun (WGS) entry which is preliminary data.</text>
</comment>
<dbReference type="GO" id="GO:0000981">
    <property type="term" value="F:DNA-binding transcription factor activity, RNA polymerase II-specific"/>
    <property type="evidence" value="ECO:0007669"/>
    <property type="project" value="TreeGrafter"/>
</dbReference>
<evidence type="ECO:0000313" key="8">
    <source>
        <dbReference type="Proteomes" id="UP000678393"/>
    </source>
</evidence>
<keyword evidence="4" id="KW-0804">Transcription</keyword>
<feature type="region of interest" description="Disordered" evidence="6">
    <location>
        <begin position="189"/>
        <end position="245"/>
    </location>
</feature>
<dbReference type="PANTHER" id="PTHR46004">
    <property type="entry name" value="CYCLIC AMP RESPONSE ELEMENT-BINDING PROTEIN A"/>
    <property type="match status" value="1"/>
</dbReference>
<dbReference type="GO" id="GO:0005634">
    <property type="term" value="C:nucleus"/>
    <property type="evidence" value="ECO:0007669"/>
    <property type="project" value="UniProtKB-SubCell"/>
</dbReference>
<dbReference type="EMBL" id="CAJHNH020000409">
    <property type="protein sequence ID" value="CAG5117461.1"/>
    <property type="molecule type" value="Genomic_DNA"/>
</dbReference>
<evidence type="ECO:0000256" key="2">
    <source>
        <dbReference type="ARBA" id="ARBA00023015"/>
    </source>
</evidence>
<keyword evidence="8" id="KW-1185">Reference proteome</keyword>
<dbReference type="PANTHER" id="PTHR46004:SF3">
    <property type="entry name" value="CYCLIC AMP RESPONSE ELEMENT-BINDING PROTEIN A"/>
    <property type="match status" value="1"/>
</dbReference>
<feature type="non-terminal residue" evidence="7">
    <location>
        <position position="245"/>
    </location>
</feature>
<keyword evidence="3" id="KW-0238">DNA-binding</keyword>
<dbReference type="OrthoDB" id="674948at2759"/>
<protein>
    <submittedName>
        <fullName evidence="7">Uncharacterized protein</fullName>
    </submittedName>
</protein>
<feature type="compositionally biased region" description="Low complexity" evidence="6">
    <location>
        <begin position="197"/>
        <end position="209"/>
    </location>
</feature>
<comment type="subcellular location">
    <subcellularLocation>
        <location evidence="1">Nucleus</location>
    </subcellularLocation>
</comment>
<reference evidence="7" key="1">
    <citation type="submission" date="2021-04" db="EMBL/GenBank/DDBJ databases">
        <authorList>
            <consortium name="Molecular Ecology Group"/>
        </authorList>
    </citation>
    <scope>NUCLEOTIDE SEQUENCE</scope>
</reference>
<feature type="compositionally biased region" description="Polar residues" evidence="6">
    <location>
        <begin position="210"/>
        <end position="245"/>
    </location>
</feature>
<keyword evidence="2" id="KW-0805">Transcription regulation</keyword>
<sequence length="245" mass="27197">MDLLYGYDKRHSYMEQTDMVDFLDPNDMFHAHMVRFENDWLNSFLDDPVLNDRMMTDAMQPPLIKSEHSYSINDNEPGSPLQLQSHEDMDSHLFSSNTALDLTMKPSSSSHGTCDTTHPDAFLTVTTTASMLNMTRQPTIIVTTSTPTSAESSSFYTTDNITFPTIQIKHEPGDFLDQIHEQNVNLESIILPPTPPGSSGSDSEGSRSPQISAPSSPMGQASYRHSSSLSPVSDTTFTQPLFINP</sequence>
<keyword evidence="5" id="KW-0539">Nucleus</keyword>
<proteinExistence type="predicted"/>